<dbReference type="PROSITE" id="PS51379">
    <property type="entry name" value="4FE4S_FER_2"/>
    <property type="match status" value="2"/>
</dbReference>
<evidence type="ECO:0000256" key="1">
    <source>
        <dbReference type="ARBA" id="ARBA00022485"/>
    </source>
</evidence>
<dbReference type="Pfam" id="PF04015">
    <property type="entry name" value="DUF362"/>
    <property type="match status" value="1"/>
</dbReference>
<evidence type="ECO:0000256" key="4">
    <source>
        <dbReference type="ARBA" id="ARBA00023014"/>
    </source>
</evidence>
<dbReference type="Pfam" id="PF12838">
    <property type="entry name" value="Fer4_7"/>
    <property type="match status" value="1"/>
</dbReference>
<dbReference type="SUPFAM" id="SSF54862">
    <property type="entry name" value="4Fe-4S ferredoxins"/>
    <property type="match status" value="1"/>
</dbReference>
<sequence length="375" mass="39601">MSRVFFTNLRTRPNQGLLQKLEALVLAAGLDDLPLKGSLVALKVHFGEPGNLAFLRPNYVAAVARLVKERGGLPFATDANTLYRGRRSQAADHLAAAAENGFSLLPLGCPVVIADGLRGQDYREIPVPGGVHCRSARIASAVAEADVLISLSHVKGHEQTGFGGALKNLGMGCGSREGKLFMHSDSKPVIRDKHCVGCGACVAHCAHGAVTLGPDRIARIDEERCVGCGQCIVSCAFGAAQVVWEHSGAALGERIAEYAVAAVSGKPHLHAAFLLDISPNCDCWPFNDAPVTPNLGMMASRDPVALDQACMERIAQAPCLADSAVGSLPGEGRGMDPFHLVHPEVDWRPCLAHAERLGLGSRMHETVVLDGPAKV</sequence>
<name>E3CWW3_9BACT</name>
<keyword evidence="3" id="KW-0408">Iron</keyword>
<dbReference type="InterPro" id="IPR017896">
    <property type="entry name" value="4Fe4S_Fe-S-bd"/>
</dbReference>
<feature type="domain" description="4Fe-4S ferredoxin-type" evidence="5">
    <location>
        <begin position="216"/>
        <end position="245"/>
    </location>
</feature>
<keyword evidence="1" id="KW-0004">4Fe-4S</keyword>
<dbReference type="InterPro" id="IPR050157">
    <property type="entry name" value="PSI_iron-sulfur_center"/>
</dbReference>
<accession>E3CWW3</accession>
<dbReference type="Gene3D" id="3.40.50.11440">
    <property type="match status" value="1"/>
</dbReference>
<dbReference type="PANTHER" id="PTHR24960:SF83">
    <property type="entry name" value="4FE-4S FERREDOXIN-TYPE DOMAIN-CONTAINING PROTEIN"/>
    <property type="match status" value="1"/>
</dbReference>
<evidence type="ECO:0000259" key="5">
    <source>
        <dbReference type="PROSITE" id="PS51379"/>
    </source>
</evidence>
<dbReference type="STRING" id="584708.Apau_0986"/>
<evidence type="ECO:0000313" key="7">
    <source>
        <dbReference type="Proteomes" id="UP000005096"/>
    </source>
</evidence>
<dbReference type="AlphaFoldDB" id="E3CWW3"/>
<dbReference type="Proteomes" id="UP000005096">
    <property type="component" value="Chromosome"/>
</dbReference>
<gene>
    <name evidence="6" type="ORF">Apau_0986</name>
</gene>
<dbReference type="Gene3D" id="3.30.70.20">
    <property type="match status" value="1"/>
</dbReference>
<dbReference type="PANTHER" id="PTHR24960">
    <property type="entry name" value="PHOTOSYSTEM I IRON-SULFUR CENTER-RELATED"/>
    <property type="match status" value="1"/>
</dbReference>
<dbReference type="eggNOG" id="COG2768">
    <property type="taxonomic scope" value="Bacteria"/>
</dbReference>
<evidence type="ECO:0000256" key="2">
    <source>
        <dbReference type="ARBA" id="ARBA00022723"/>
    </source>
</evidence>
<proteinExistence type="predicted"/>
<dbReference type="GO" id="GO:0046872">
    <property type="term" value="F:metal ion binding"/>
    <property type="evidence" value="ECO:0007669"/>
    <property type="project" value="UniProtKB-KW"/>
</dbReference>
<keyword evidence="2" id="KW-0479">Metal-binding</keyword>
<organism evidence="6 7">
    <name type="scientific">Aminomonas paucivorans DSM 12260</name>
    <dbReference type="NCBI Taxonomy" id="584708"/>
    <lineage>
        <taxon>Bacteria</taxon>
        <taxon>Thermotogati</taxon>
        <taxon>Synergistota</taxon>
        <taxon>Synergistia</taxon>
        <taxon>Synergistales</taxon>
        <taxon>Synergistaceae</taxon>
        <taxon>Aminomonas</taxon>
    </lineage>
</organism>
<evidence type="ECO:0000256" key="3">
    <source>
        <dbReference type="ARBA" id="ARBA00023004"/>
    </source>
</evidence>
<protein>
    <submittedName>
        <fullName evidence="6">4Fe-4S ferredoxin iron-sulfur binding domain protein</fullName>
    </submittedName>
</protein>
<dbReference type="OrthoDB" id="9781559at2"/>
<evidence type="ECO:0000313" key="6">
    <source>
        <dbReference type="EMBL" id="EFQ23413.1"/>
    </source>
</evidence>
<keyword evidence="4" id="KW-0411">Iron-sulfur</keyword>
<dbReference type="PaxDb" id="584708-Apau_0986"/>
<feature type="domain" description="4Fe-4S ferredoxin-type" evidence="5">
    <location>
        <begin position="186"/>
        <end position="215"/>
    </location>
</feature>
<dbReference type="RefSeq" id="WP_006300594.1">
    <property type="nucleotide sequence ID" value="NZ_CM001022.1"/>
</dbReference>
<keyword evidence="7" id="KW-1185">Reference proteome</keyword>
<dbReference type="HOGENOM" id="CLU_046240_0_0_0"/>
<dbReference type="InterPro" id="IPR007160">
    <property type="entry name" value="DUF362"/>
</dbReference>
<dbReference type="GO" id="GO:0051539">
    <property type="term" value="F:4 iron, 4 sulfur cluster binding"/>
    <property type="evidence" value="ECO:0007669"/>
    <property type="project" value="UniProtKB-KW"/>
</dbReference>
<dbReference type="EMBL" id="CM001022">
    <property type="protein sequence ID" value="EFQ23413.1"/>
    <property type="molecule type" value="Genomic_DNA"/>
</dbReference>
<reference evidence="6 7" key="1">
    <citation type="journal article" date="2010" name="Stand. Genomic Sci.">
        <title>Non-contiguous finished genome sequence of Aminomonas paucivorans type strain (GLU-3).</title>
        <authorList>
            <person name="Pitluck S."/>
            <person name="Yasawong M."/>
            <person name="Held B."/>
            <person name="Lapidus A."/>
            <person name="Nolan M."/>
            <person name="Copeland A."/>
            <person name="Lucas S."/>
            <person name="Del Rio T.G."/>
            <person name="Tice H."/>
            <person name="Cheng J.F."/>
            <person name="Chertkov O."/>
            <person name="Goodwin L."/>
            <person name="Tapia R."/>
            <person name="Han C."/>
            <person name="Liolios K."/>
            <person name="Ivanova N."/>
            <person name="Mavromatis K."/>
            <person name="Ovchinnikova G."/>
            <person name="Pati A."/>
            <person name="Chen A."/>
            <person name="Palaniappan K."/>
            <person name="Land M."/>
            <person name="Hauser L."/>
            <person name="Chang Y.J."/>
            <person name="Jeffries C.D."/>
            <person name="Pukall R."/>
            <person name="Spring S."/>
            <person name="Rohde M."/>
            <person name="Sikorski J."/>
            <person name="Goker M."/>
            <person name="Woyke T."/>
            <person name="Bristow J."/>
            <person name="Eisen J.A."/>
            <person name="Markowitz V."/>
            <person name="Hugenholtz P."/>
            <person name="Kyrpides N.C."/>
            <person name="Klenk H.P."/>
        </authorList>
    </citation>
    <scope>NUCLEOTIDE SEQUENCE [LARGE SCALE GENOMIC DNA]</scope>
    <source>
        <strain evidence="6 7">DSM 12260</strain>
    </source>
</reference>